<dbReference type="InterPro" id="IPR001471">
    <property type="entry name" value="AP2/ERF_dom"/>
</dbReference>
<dbReference type="GO" id="GO:0005634">
    <property type="term" value="C:nucleus"/>
    <property type="evidence" value="ECO:0007669"/>
    <property type="project" value="UniProtKB-SubCell"/>
</dbReference>
<reference evidence="7 8" key="1">
    <citation type="submission" date="2023-10" db="EMBL/GenBank/DDBJ databases">
        <title>Chromosome-scale genome assembly provides insights into flower coloration mechanisms of Canna indica.</title>
        <authorList>
            <person name="Li C."/>
        </authorList>
    </citation>
    <scope>NUCLEOTIDE SEQUENCE [LARGE SCALE GENOMIC DNA]</scope>
    <source>
        <tissue evidence="7">Flower</tissue>
    </source>
</reference>
<dbReference type="EMBL" id="CP136896">
    <property type="protein sequence ID" value="WOL15524.1"/>
    <property type="molecule type" value="Genomic_DNA"/>
</dbReference>
<accession>A0AAQ3QLC3</accession>
<evidence type="ECO:0000256" key="1">
    <source>
        <dbReference type="ARBA" id="ARBA00004123"/>
    </source>
</evidence>
<evidence type="ECO:0000313" key="7">
    <source>
        <dbReference type="EMBL" id="WOL15524.1"/>
    </source>
</evidence>
<gene>
    <name evidence="7" type="ORF">Cni_G24305</name>
</gene>
<keyword evidence="4" id="KW-0804">Transcription</keyword>
<dbReference type="PROSITE" id="PS51032">
    <property type="entry name" value="AP2_ERF"/>
    <property type="match status" value="1"/>
</dbReference>
<organism evidence="7 8">
    <name type="scientific">Canna indica</name>
    <name type="common">Indian-shot</name>
    <dbReference type="NCBI Taxonomy" id="4628"/>
    <lineage>
        <taxon>Eukaryota</taxon>
        <taxon>Viridiplantae</taxon>
        <taxon>Streptophyta</taxon>
        <taxon>Embryophyta</taxon>
        <taxon>Tracheophyta</taxon>
        <taxon>Spermatophyta</taxon>
        <taxon>Magnoliopsida</taxon>
        <taxon>Liliopsida</taxon>
        <taxon>Zingiberales</taxon>
        <taxon>Cannaceae</taxon>
        <taxon>Canna</taxon>
    </lineage>
</organism>
<evidence type="ECO:0000256" key="4">
    <source>
        <dbReference type="ARBA" id="ARBA00023163"/>
    </source>
</evidence>
<dbReference type="Pfam" id="PF00847">
    <property type="entry name" value="AP2"/>
    <property type="match status" value="1"/>
</dbReference>
<comment type="subcellular location">
    <subcellularLocation>
        <location evidence="1">Nucleus</location>
    </subcellularLocation>
</comment>
<keyword evidence="5" id="KW-0539">Nucleus</keyword>
<dbReference type="FunFam" id="3.30.730.10:FF:000001">
    <property type="entry name" value="Ethylene-responsive transcription factor 2"/>
    <property type="match status" value="1"/>
</dbReference>
<dbReference type="PANTHER" id="PTHR31190:SF473">
    <property type="entry name" value="OS05G0437100 PROTEIN"/>
    <property type="match status" value="1"/>
</dbReference>
<dbReference type="Gene3D" id="3.30.730.10">
    <property type="entry name" value="AP2/ERF domain"/>
    <property type="match status" value="1"/>
</dbReference>
<feature type="domain" description="AP2/ERF" evidence="6">
    <location>
        <begin position="147"/>
        <end position="204"/>
    </location>
</feature>
<dbReference type="Proteomes" id="UP001327560">
    <property type="component" value="Chromosome 7"/>
</dbReference>
<protein>
    <submittedName>
        <fullName evidence="7">Ethylene-responsive transcription factor</fullName>
    </submittedName>
</protein>
<dbReference type="CDD" id="cd00018">
    <property type="entry name" value="AP2"/>
    <property type="match status" value="1"/>
</dbReference>
<evidence type="ECO:0000256" key="2">
    <source>
        <dbReference type="ARBA" id="ARBA00023015"/>
    </source>
</evidence>
<dbReference type="GO" id="GO:0009873">
    <property type="term" value="P:ethylene-activated signaling pathway"/>
    <property type="evidence" value="ECO:0007669"/>
    <property type="project" value="InterPro"/>
</dbReference>
<dbReference type="PRINTS" id="PR00367">
    <property type="entry name" value="ETHRSPELEMNT"/>
</dbReference>
<dbReference type="SMART" id="SM00380">
    <property type="entry name" value="AP2"/>
    <property type="match status" value="1"/>
</dbReference>
<dbReference type="GO" id="GO:0003677">
    <property type="term" value="F:DNA binding"/>
    <property type="evidence" value="ECO:0007669"/>
    <property type="project" value="UniProtKB-KW"/>
</dbReference>
<keyword evidence="2" id="KW-0805">Transcription regulation</keyword>
<keyword evidence="8" id="KW-1185">Reference proteome</keyword>
<proteinExistence type="predicted"/>
<name>A0AAQ3QLC3_9LILI</name>
<dbReference type="InterPro" id="IPR044808">
    <property type="entry name" value="ERF_plant"/>
</dbReference>
<evidence type="ECO:0000259" key="6">
    <source>
        <dbReference type="PROSITE" id="PS51032"/>
    </source>
</evidence>
<dbReference type="InterPro" id="IPR036955">
    <property type="entry name" value="AP2/ERF_dom_sf"/>
</dbReference>
<dbReference type="PANTHER" id="PTHR31190">
    <property type="entry name" value="DNA-BINDING DOMAIN"/>
    <property type="match status" value="1"/>
</dbReference>
<dbReference type="InterPro" id="IPR016177">
    <property type="entry name" value="DNA-bd_dom_sf"/>
</dbReference>
<dbReference type="GO" id="GO:0003700">
    <property type="term" value="F:DNA-binding transcription factor activity"/>
    <property type="evidence" value="ECO:0007669"/>
    <property type="project" value="InterPro"/>
</dbReference>
<evidence type="ECO:0000256" key="3">
    <source>
        <dbReference type="ARBA" id="ARBA00023125"/>
    </source>
</evidence>
<evidence type="ECO:0000256" key="5">
    <source>
        <dbReference type="ARBA" id="ARBA00023242"/>
    </source>
</evidence>
<evidence type="ECO:0000313" key="8">
    <source>
        <dbReference type="Proteomes" id="UP001327560"/>
    </source>
</evidence>
<dbReference type="SUPFAM" id="SSF54171">
    <property type="entry name" value="DNA-binding domain"/>
    <property type="match status" value="1"/>
</dbReference>
<keyword evidence="3" id="KW-0238">DNA-binding</keyword>
<sequence>MNPNPALDSDHDGDELGCRFTDQPVPARDGAAILTPPSMTTTVTTSSSGAPARLLLSEYGREREISAMVSALRQVVEGDSPWSSSWGGQGGTGGRMREPAADGLMTAGSALKYRRILATTQSTPSPAIAEATAPPYSSSTAAAGERKYRGVRRRPWGKWAAEIRDPNKAARVWLGTFDTAEAAARAYDEAALRFRGRRAKLNFPEDARLCPPPAPDQPVVAVVSAPAHAAPAPPVLESLPPSRFGAFSPHLFTSSSEEQLGWMEYNRCTPSSSSE</sequence>
<dbReference type="AlphaFoldDB" id="A0AAQ3QLC3"/>